<dbReference type="RefSeq" id="WP_354701193.1">
    <property type="nucleotide sequence ID" value="NZ_CP114014.1"/>
</dbReference>
<protein>
    <recommendedName>
        <fullName evidence="3">Intracellular proteinase inhibitor BsuPI domain-containing protein</fullName>
    </recommendedName>
</protein>
<dbReference type="Gene3D" id="2.60.40.10">
    <property type="entry name" value="Immunoglobulins"/>
    <property type="match status" value="1"/>
</dbReference>
<name>A0AAU7ASJ7_9ACTN</name>
<evidence type="ECO:0008006" key="3">
    <source>
        <dbReference type="Google" id="ProtNLM"/>
    </source>
</evidence>
<evidence type="ECO:0000313" key="2">
    <source>
        <dbReference type="EMBL" id="XAY04665.1"/>
    </source>
</evidence>
<organism evidence="2">
    <name type="scientific">Paraconexibacter sp. AEG42_29</name>
    <dbReference type="NCBI Taxonomy" id="2997339"/>
    <lineage>
        <taxon>Bacteria</taxon>
        <taxon>Bacillati</taxon>
        <taxon>Actinomycetota</taxon>
        <taxon>Thermoleophilia</taxon>
        <taxon>Solirubrobacterales</taxon>
        <taxon>Paraconexibacteraceae</taxon>
        <taxon>Paraconexibacter</taxon>
    </lineage>
</organism>
<dbReference type="EMBL" id="CP114014">
    <property type="protein sequence ID" value="XAY04665.1"/>
    <property type="molecule type" value="Genomic_DNA"/>
</dbReference>
<dbReference type="GO" id="GO:0005975">
    <property type="term" value="P:carbohydrate metabolic process"/>
    <property type="evidence" value="ECO:0007669"/>
    <property type="project" value="UniProtKB-ARBA"/>
</dbReference>
<gene>
    <name evidence="2" type="ORF">DSM112329_01500</name>
</gene>
<dbReference type="PROSITE" id="PS51257">
    <property type="entry name" value="PROKAR_LIPOPROTEIN"/>
    <property type="match status" value="1"/>
</dbReference>
<reference evidence="2" key="1">
    <citation type="submission" date="2022-12" db="EMBL/GenBank/DDBJ databases">
        <title>Paraconexibacter alkalitolerans sp. nov. and Baekduia alba sp. nov., isolated from soil and emended description of the genera Paraconexibacter (Chun et al., 2020) and Baekduia (An et al., 2020).</title>
        <authorList>
            <person name="Vieira S."/>
            <person name="Huber K.J."/>
            <person name="Geppert A."/>
            <person name="Wolf J."/>
            <person name="Neumann-Schaal M."/>
            <person name="Muesken M."/>
            <person name="Overmann J."/>
        </authorList>
    </citation>
    <scope>NUCLEOTIDE SEQUENCE</scope>
    <source>
        <strain evidence="2">AEG42_29</strain>
    </source>
</reference>
<proteinExistence type="predicted"/>
<feature type="region of interest" description="Disordered" evidence="1">
    <location>
        <begin position="143"/>
        <end position="187"/>
    </location>
</feature>
<dbReference type="InterPro" id="IPR013783">
    <property type="entry name" value="Ig-like_fold"/>
</dbReference>
<dbReference type="AlphaFoldDB" id="A0AAU7ASJ7"/>
<sequence length="187" mass="19361">MRGTTIACLLPLAAFAVGCGGGERQDANEPSGSFALEVAQAEFPAKQSLAEPTELRIQVKNTDSKALPNVAVTVNSFAKKSTQPGLADPSRPVWIVDAGPEGGETAFVNTWALGKVEPGQSKTFTWKVTAIQAGMQKLSYKVSPGLDGKATPADGSKAGGSFTVNISREPAQASVDPETGEVIRGDS</sequence>
<dbReference type="KEGG" id="parq:DSM112329_01500"/>
<evidence type="ECO:0000256" key="1">
    <source>
        <dbReference type="SAM" id="MobiDB-lite"/>
    </source>
</evidence>
<accession>A0AAU7ASJ7</accession>